<evidence type="ECO:0000256" key="2">
    <source>
        <dbReference type="ARBA" id="ARBA00022748"/>
    </source>
</evidence>
<dbReference type="GO" id="GO:0017004">
    <property type="term" value="P:cytochrome complex assembly"/>
    <property type="evidence" value="ECO:0007669"/>
    <property type="project" value="UniProtKB-KW"/>
</dbReference>
<gene>
    <name evidence="6" type="ORF">A33Q_4272</name>
</gene>
<organism evidence="6 7">
    <name type="scientific">Indibacter alkaliphilus (strain CCUG 57479 / KCTC 22604 / LW1)</name>
    <dbReference type="NCBI Taxonomy" id="1189612"/>
    <lineage>
        <taxon>Bacteria</taxon>
        <taxon>Pseudomonadati</taxon>
        <taxon>Bacteroidota</taxon>
        <taxon>Cytophagia</taxon>
        <taxon>Cytophagales</taxon>
        <taxon>Cyclobacteriaceae</taxon>
    </lineage>
</organism>
<dbReference type="PANTHER" id="PTHR42852:SF6">
    <property type="entry name" value="THIOL:DISULFIDE INTERCHANGE PROTEIN DSBE"/>
    <property type="match status" value="1"/>
</dbReference>
<evidence type="ECO:0000313" key="6">
    <source>
        <dbReference type="EMBL" id="EOZ92179.1"/>
    </source>
</evidence>
<name>S2CZZ4_INDAL</name>
<evidence type="ECO:0000313" key="7">
    <source>
        <dbReference type="Proteomes" id="UP000006073"/>
    </source>
</evidence>
<evidence type="ECO:0000256" key="4">
    <source>
        <dbReference type="ARBA" id="ARBA00023284"/>
    </source>
</evidence>
<dbReference type="Gene3D" id="3.40.30.10">
    <property type="entry name" value="Glutaredoxin"/>
    <property type="match status" value="1"/>
</dbReference>
<keyword evidence="2" id="KW-0201">Cytochrome c-type biogenesis</keyword>
<proteinExistence type="predicted"/>
<comment type="caution">
    <text evidence="6">The sequence shown here is derived from an EMBL/GenBank/DDBJ whole genome shotgun (WGS) entry which is preliminary data.</text>
</comment>
<reference evidence="6 7" key="1">
    <citation type="journal article" date="2013" name="Genome Announc.">
        <title>Draft Genome Sequence of Indibacter alkaliphilus Strain LW1T, Isolated from Lonar Lake, a Haloalkaline Lake in the Buldana District of Maharashtra, India.</title>
        <authorList>
            <person name="Singh A."/>
            <person name="Kumar Jangir P."/>
            <person name="Sharma R."/>
            <person name="Singh A."/>
            <person name="Kumar Pinnaka A."/>
            <person name="Shivaji S."/>
        </authorList>
    </citation>
    <scope>NUCLEOTIDE SEQUENCE [LARGE SCALE GENOMIC DNA]</scope>
    <source>
        <strain evidence="7">CCUG 57479 / KCTC 22604 / LW1</strain>
    </source>
</reference>
<dbReference type="InterPro" id="IPR013766">
    <property type="entry name" value="Thioredoxin_domain"/>
</dbReference>
<accession>S2CZZ4</accession>
<keyword evidence="4" id="KW-0676">Redox-active center</keyword>
<dbReference type="EMBL" id="ALWO02000052">
    <property type="protein sequence ID" value="EOZ92179.1"/>
    <property type="molecule type" value="Genomic_DNA"/>
</dbReference>
<dbReference type="STRING" id="1189612.A33Q_4272"/>
<evidence type="ECO:0000256" key="1">
    <source>
        <dbReference type="ARBA" id="ARBA00004196"/>
    </source>
</evidence>
<dbReference type="InterPro" id="IPR050553">
    <property type="entry name" value="Thioredoxin_ResA/DsbE_sf"/>
</dbReference>
<dbReference type="AlphaFoldDB" id="S2CZZ4"/>
<dbReference type="SUPFAM" id="SSF52833">
    <property type="entry name" value="Thioredoxin-like"/>
    <property type="match status" value="1"/>
</dbReference>
<dbReference type="GO" id="GO:0030313">
    <property type="term" value="C:cell envelope"/>
    <property type="evidence" value="ECO:0007669"/>
    <property type="project" value="UniProtKB-SubCell"/>
</dbReference>
<dbReference type="eggNOG" id="COG0526">
    <property type="taxonomic scope" value="Bacteria"/>
</dbReference>
<evidence type="ECO:0000256" key="3">
    <source>
        <dbReference type="ARBA" id="ARBA00023157"/>
    </source>
</evidence>
<comment type="subcellular location">
    <subcellularLocation>
        <location evidence="1">Cell envelope</location>
    </subcellularLocation>
</comment>
<dbReference type="PROSITE" id="PS51352">
    <property type="entry name" value="THIOREDOXIN_2"/>
    <property type="match status" value="1"/>
</dbReference>
<dbReference type="CDD" id="cd02966">
    <property type="entry name" value="TlpA_like_family"/>
    <property type="match status" value="1"/>
</dbReference>
<keyword evidence="7" id="KW-1185">Reference proteome</keyword>
<protein>
    <submittedName>
        <fullName evidence="6">Thioredoxin family protein</fullName>
    </submittedName>
</protein>
<dbReference type="Pfam" id="PF13905">
    <property type="entry name" value="Thioredoxin_8"/>
    <property type="match status" value="1"/>
</dbReference>
<dbReference type="InterPro" id="IPR012336">
    <property type="entry name" value="Thioredoxin-like_fold"/>
</dbReference>
<dbReference type="Proteomes" id="UP000006073">
    <property type="component" value="Unassembled WGS sequence"/>
</dbReference>
<sequence>MFLGFDMIKKLKSMTTHLNLRPIVLLVFSWMLLISSSSLWAQKTELADKRADFQQFIQKELQPRLAQVLFDPEVAPDPASFISFSKEIKMEMDTFWKEKGTGLSEEERQVFKADIQSVFVQLGQLYLNRAETLKNKERVSFFEQFLVENSLLSEVETLSSDLSRSLVMGVHQSLMIPFGGPNHEIEAYILEQEEPIRELLFAAFANTEIDMLSEGYESGERQFSAFSSDYPKSRFLGQLEKSLKSIEKLKTGQAVENFEFTDLDGNTVSLSDFKDKIIYLDFWATWCGPCISTFKNKTPAFEKQLDGNENIVLMYISVDEKSESWKNYLEKNPMKGVHLFAGKGFEADIMKYFKVWGIPRYLILDRGNTIHHVNAPRPGKEALEALNSILE</sequence>
<keyword evidence="3" id="KW-1015">Disulfide bond</keyword>
<dbReference type="PANTHER" id="PTHR42852">
    <property type="entry name" value="THIOL:DISULFIDE INTERCHANGE PROTEIN DSBE"/>
    <property type="match status" value="1"/>
</dbReference>
<feature type="domain" description="Thioredoxin" evidence="5">
    <location>
        <begin position="249"/>
        <end position="391"/>
    </location>
</feature>
<dbReference type="InterPro" id="IPR036249">
    <property type="entry name" value="Thioredoxin-like_sf"/>
</dbReference>
<evidence type="ECO:0000259" key="5">
    <source>
        <dbReference type="PROSITE" id="PS51352"/>
    </source>
</evidence>